<evidence type="ECO:0000313" key="3">
    <source>
        <dbReference type="Proteomes" id="UP001335648"/>
    </source>
</evidence>
<organism evidence="2 3">
    <name type="scientific">Champsocephalus esox</name>
    <name type="common">pike icefish</name>
    <dbReference type="NCBI Taxonomy" id="159716"/>
    <lineage>
        <taxon>Eukaryota</taxon>
        <taxon>Metazoa</taxon>
        <taxon>Chordata</taxon>
        <taxon>Craniata</taxon>
        <taxon>Vertebrata</taxon>
        <taxon>Euteleostomi</taxon>
        <taxon>Actinopterygii</taxon>
        <taxon>Neopterygii</taxon>
        <taxon>Teleostei</taxon>
        <taxon>Neoteleostei</taxon>
        <taxon>Acanthomorphata</taxon>
        <taxon>Eupercaria</taxon>
        <taxon>Perciformes</taxon>
        <taxon>Notothenioidei</taxon>
        <taxon>Channichthyidae</taxon>
        <taxon>Champsocephalus</taxon>
    </lineage>
</organism>
<sequence>MLTVVPKPLEPANKGPRQTDPCDTQTNAARRPTGTPHMFLRGNAKHPAAPRSAANIWAADVASAGETRLYVLHARLGAGVND</sequence>
<comment type="caution">
    <text evidence="2">The sequence shown here is derived from an EMBL/GenBank/DDBJ whole genome shotgun (WGS) entry which is preliminary data.</text>
</comment>
<protein>
    <submittedName>
        <fullName evidence="2">Uncharacterized protein</fullName>
    </submittedName>
</protein>
<dbReference type="AlphaFoldDB" id="A0AAN8BM41"/>
<reference evidence="2 3" key="1">
    <citation type="journal article" date="2023" name="Mol. Biol. Evol.">
        <title>Genomics of Secondarily Temperate Adaptation in the Only Non-Antarctic Icefish.</title>
        <authorList>
            <person name="Rivera-Colon A.G."/>
            <person name="Rayamajhi N."/>
            <person name="Minhas B.F."/>
            <person name="Madrigal G."/>
            <person name="Bilyk K.T."/>
            <person name="Yoon V."/>
            <person name="Hune M."/>
            <person name="Gregory S."/>
            <person name="Cheng C.H.C."/>
            <person name="Catchen J.M."/>
        </authorList>
    </citation>
    <scope>NUCLEOTIDE SEQUENCE [LARGE SCALE GENOMIC DNA]</scope>
    <source>
        <strain evidence="2">JC2023a</strain>
    </source>
</reference>
<evidence type="ECO:0000313" key="2">
    <source>
        <dbReference type="EMBL" id="KAK5886710.1"/>
    </source>
</evidence>
<gene>
    <name evidence="2" type="ORF">CesoFtcFv8_017715</name>
</gene>
<name>A0AAN8BM41_9TELE</name>
<dbReference type="Proteomes" id="UP001335648">
    <property type="component" value="Unassembled WGS sequence"/>
</dbReference>
<keyword evidence="3" id="KW-1185">Reference proteome</keyword>
<proteinExistence type="predicted"/>
<evidence type="ECO:0000256" key="1">
    <source>
        <dbReference type="SAM" id="MobiDB-lite"/>
    </source>
</evidence>
<dbReference type="EMBL" id="JAULUE010002059">
    <property type="protein sequence ID" value="KAK5886710.1"/>
    <property type="molecule type" value="Genomic_DNA"/>
</dbReference>
<accession>A0AAN8BM41</accession>
<feature type="region of interest" description="Disordered" evidence="1">
    <location>
        <begin position="1"/>
        <end position="50"/>
    </location>
</feature>